<gene>
    <name evidence="2" type="ORF">LY79DRAFT_562820</name>
</gene>
<accession>A0AAD8PTH3</accession>
<dbReference type="EMBL" id="JAHLJV010000060">
    <property type="protein sequence ID" value="KAK1579915.1"/>
    <property type="molecule type" value="Genomic_DNA"/>
</dbReference>
<evidence type="ECO:0000256" key="1">
    <source>
        <dbReference type="SAM" id="Phobius"/>
    </source>
</evidence>
<keyword evidence="1" id="KW-1133">Transmembrane helix</keyword>
<keyword evidence="1" id="KW-0812">Transmembrane</keyword>
<evidence type="ECO:0000313" key="3">
    <source>
        <dbReference type="Proteomes" id="UP001230504"/>
    </source>
</evidence>
<feature type="transmembrane region" description="Helical" evidence="1">
    <location>
        <begin position="56"/>
        <end position="73"/>
    </location>
</feature>
<dbReference type="GeneID" id="85442744"/>
<dbReference type="AlphaFoldDB" id="A0AAD8PTH3"/>
<keyword evidence="1" id="KW-0472">Membrane</keyword>
<keyword evidence="3" id="KW-1185">Reference proteome</keyword>
<dbReference type="RefSeq" id="XP_060410993.1">
    <property type="nucleotide sequence ID" value="XM_060558504.1"/>
</dbReference>
<evidence type="ECO:0000313" key="2">
    <source>
        <dbReference type="EMBL" id="KAK1579915.1"/>
    </source>
</evidence>
<reference evidence="2" key="1">
    <citation type="submission" date="2021-06" db="EMBL/GenBank/DDBJ databases">
        <title>Comparative genomics, transcriptomics and evolutionary studies reveal genomic signatures of adaptation to plant cell wall in hemibiotrophic fungi.</title>
        <authorList>
            <consortium name="DOE Joint Genome Institute"/>
            <person name="Baroncelli R."/>
            <person name="Diaz J.F."/>
            <person name="Benocci T."/>
            <person name="Peng M."/>
            <person name="Battaglia E."/>
            <person name="Haridas S."/>
            <person name="Andreopoulos W."/>
            <person name="Labutti K."/>
            <person name="Pangilinan J."/>
            <person name="Floch G.L."/>
            <person name="Makela M.R."/>
            <person name="Henrissat B."/>
            <person name="Grigoriev I.V."/>
            <person name="Crouch J.A."/>
            <person name="De Vries R.P."/>
            <person name="Sukno S.A."/>
            <person name="Thon M.R."/>
        </authorList>
    </citation>
    <scope>NUCLEOTIDE SEQUENCE</scope>
    <source>
        <strain evidence="2">CBS 125086</strain>
    </source>
</reference>
<sequence>MFPLRISFAGLMIKFRLPGISLGLVIMCQVFGSLTSGTIEMARQTAVMAFVPCHEVTFGLALLSIVTGVGAAIKSSNSDATRTNLMPSKLAAYPPEDLKREALLIHDDLTRQLSFEWGSSDRDGIVLV</sequence>
<proteinExistence type="predicted"/>
<name>A0AAD8PTH3_9PEZI</name>
<dbReference type="Proteomes" id="UP001230504">
    <property type="component" value="Unassembled WGS sequence"/>
</dbReference>
<organism evidence="2 3">
    <name type="scientific">Colletotrichum navitas</name>
    <dbReference type="NCBI Taxonomy" id="681940"/>
    <lineage>
        <taxon>Eukaryota</taxon>
        <taxon>Fungi</taxon>
        <taxon>Dikarya</taxon>
        <taxon>Ascomycota</taxon>
        <taxon>Pezizomycotina</taxon>
        <taxon>Sordariomycetes</taxon>
        <taxon>Hypocreomycetidae</taxon>
        <taxon>Glomerellales</taxon>
        <taxon>Glomerellaceae</taxon>
        <taxon>Colletotrichum</taxon>
        <taxon>Colletotrichum graminicola species complex</taxon>
    </lineage>
</organism>
<protein>
    <submittedName>
        <fullName evidence="2">Uncharacterized protein</fullName>
    </submittedName>
</protein>
<comment type="caution">
    <text evidence="2">The sequence shown here is derived from an EMBL/GenBank/DDBJ whole genome shotgun (WGS) entry which is preliminary data.</text>
</comment>